<dbReference type="SUPFAM" id="SSF55486">
    <property type="entry name" value="Metalloproteases ('zincins'), catalytic domain"/>
    <property type="match status" value="1"/>
</dbReference>
<evidence type="ECO:0000259" key="13">
    <source>
        <dbReference type="Pfam" id="PF01433"/>
    </source>
</evidence>
<dbReference type="InterPro" id="IPR014782">
    <property type="entry name" value="Peptidase_M1_dom"/>
</dbReference>
<evidence type="ECO:0000256" key="11">
    <source>
        <dbReference type="ARBA" id="ARBA00023049"/>
    </source>
</evidence>
<dbReference type="CDD" id="cd09600">
    <property type="entry name" value="M1_APN"/>
    <property type="match status" value="1"/>
</dbReference>
<dbReference type="GO" id="GO:0008270">
    <property type="term" value="F:zinc ion binding"/>
    <property type="evidence" value="ECO:0007669"/>
    <property type="project" value="InterPro"/>
</dbReference>
<dbReference type="KEGG" id="pmai:CF386_06925"/>
<dbReference type="Gene3D" id="3.30.2010.30">
    <property type="match status" value="1"/>
</dbReference>
<accession>A0A220VEG2</accession>
<keyword evidence="10" id="KW-0862">Zinc</keyword>
<evidence type="ECO:0000313" key="18">
    <source>
        <dbReference type="Proteomes" id="UP000242175"/>
    </source>
</evidence>
<dbReference type="InterPro" id="IPR001930">
    <property type="entry name" value="Peptidase_M1"/>
</dbReference>
<dbReference type="Gene3D" id="2.60.40.1840">
    <property type="match status" value="1"/>
</dbReference>
<dbReference type="FunFam" id="3.30.2010.30:FF:000002">
    <property type="entry name" value="Putative aminopeptidase N"/>
    <property type="match status" value="1"/>
</dbReference>
<comment type="cofactor">
    <cofactor evidence="2">
        <name>Zn(2+)</name>
        <dbReference type="ChEBI" id="CHEBI:29105"/>
    </cofactor>
</comment>
<sequence length="871" mass="100746">MNKEHNVKYRKDYSPSEFLVETIKLDFEIQECRTKVINESKYYLNPLNTCRSKNNSIFLDGEDLEFSVLEINNKKWNDYQLTSSGIVINNVPEQFVLKIINYINPKENTSLSGLYFSEGYFCTQCEAEGFRRITYFLDRPDVLSKFTTTIRTNSHELPFLLSNGNKIGEGIDDKGMRWCTWEDPFPKPSYLFALVAGDFDLLSDKFITKSGREITLELYVDKGKLNRSKFAMESLKKAMKWDEERFNLEYDLDIYMIVAVDFFNMGAMENKGLNVFNSKVVLADQKTATDNDYHQIERVIGHEYFHNWSGNRVTCRDWFQLSLKEGFTVFRDQEFSSDLNNRDLERIRNVRSLKAGQFLEDLSPMSHPIRPEKVMEMNNFYTRTVYDKGSEVIRMLHTLLGEDLFQKGVKLYFDLFDGQAVTCDDFVQAMERASGKDLNQFRLWYSQSGTPIVSINTEYRDSSKEFIVKLSQNTNPTNDQKTKKNLHIPLKFGLLSSKGGVIDLTNQKIDNGLIELSQSEQTVIFSNLEEKPILSILRDFSAPVYLNYDYSDCELCTLLKYDPNKFSKWNAGQLLLQKYLKKNISLRENGDNILIPNDVISAFDHLFNESDLSPAILGEIFSFPSFSEITSWYEVIDVELIHSVLNDMILIFANKFHTHFLKIYNVNQSLGQNSSEIRFLSSVALKYISLVKSDDCLALDYFKRAKNMTEKMSALTALNYSPYFMDDYASCMESFKQEWNKDGLVMDKWFFLSAKKDDANIIDKLNFIMENEESFDITNPNRVRSLIGGFIDNTSQFHKIDGSGYKFLTSMIVKIDSINPQVASRLIDPLLSFKKYKSERGVIMKACLNEILQLDSLSKDLFEKVQNALGA</sequence>
<feature type="domain" description="Peptidase M1 membrane alanine aminopeptidase" evidence="13">
    <location>
        <begin position="230"/>
        <end position="441"/>
    </location>
</feature>
<dbReference type="InterPro" id="IPR012779">
    <property type="entry name" value="Peptidase_M1_pepN"/>
</dbReference>
<organism evidence="17 18">
    <name type="scientific">Paraphotobacterium marinum</name>
    <dbReference type="NCBI Taxonomy" id="1755811"/>
    <lineage>
        <taxon>Bacteria</taxon>
        <taxon>Pseudomonadati</taxon>
        <taxon>Pseudomonadota</taxon>
        <taxon>Gammaproteobacteria</taxon>
        <taxon>Vibrionales</taxon>
        <taxon>Vibrionaceae</taxon>
        <taxon>Paraphotobacterium</taxon>
    </lineage>
</organism>
<proteinExistence type="inferred from homology"/>
<dbReference type="PRINTS" id="PR00756">
    <property type="entry name" value="ALADIPTASE"/>
</dbReference>
<protein>
    <recommendedName>
        <fullName evidence="5 12">Aminopeptidase N</fullName>
        <ecNumber evidence="4 12">3.4.11.2</ecNumber>
    </recommendedName>
</protein>
<dbReference type="AlphaFoldDB" id="A0A220VEG2"/>
<dbReference type="FunFam" id="1.10.390.10:FF:000002">
    <property type="entry name" value="Aminopeptidase N"/>
    <property type="match status" value="1"/>
</dbReference>
<keyword evidence="18" id="KW-1185">Reference proteome</keyword>
<dbReference type="InterPro" id="IPR038438">
    <property type="entry name" value="PepN_Ig-like_sf"/>
</dbReference>
<dbReference type="InterPro" id="IPR024601">
    <property type="entry name" value="Peptidase_M1_pepN_C"/>
</dbReference>
<evidence type="ECO:0000256" key="2">
    <source>
        <dbReference type="ARBA" id="ARBA00001947"/>
    </source>
</evidence>
<dbReference type="FunFam" id="2.60.40.1840:FF:000001">
    <property type="entry name" value="Aminopeptidase N"/>
    <property type="match status" value="1"/>
</dbReference>
<dbReference type="Proteomes" id="UP000242175">
    <property type="component" value="Chromosome large"/>
</dbReference>
<evidence type="ECO:0000259" key="16">
    <source>
        <dbReference type="Pfam" id="PF17900"/>
    </source>
</evidence>
<dbReference type="InterPro" id="IPR027268">
    <property type="entry name" value="Peptidase_M4/M1_CTD_sf"/>
</dbReference>
<keyword evidence="9" id="KW-0378">Hydrolase</keyword>
<dbReference type="RefSeq" id="WP_089073655.1">
    <property type="nucleotide sequence ID" value="NZ_CBCSAM010000001.1"/>
</dbReference>
<feature type="domain" description="Peptidase M1 alanyl aminopeptidase Ig-like fold" evidence="14">
    <location>
        <begin position="449"/>
        <end position="549"/>
    </location>
</feature>
<dbReference type="Gene3D" id="1.25.50.10">
    <property type="entry name" value="Peptidase M1, alanyl aminopeptidase, C-terminal domain"/>
    <property type="match status" value="1"/>
</dbReference>
<evidence type="ECO:0000256" key="3">
    <source>
        <dbReference type="ARBA" id="ARBA00010136"/>
    </source>
</evidence>
<evidence type="ECO:0000259" key="15">
    <source>
        <dbReference type="Pfam" id="PF17432"/>
    </source>
</evidence>
<dbReference type="GO" id="GO:0006508">
    <property type="term" value="P:proteolysis"/>
    <property type="evidence" value="ECO:0007669"/>
    <property type="project" value="UniProtKB-UniRule"/>
</dbReference>
<evidence type="ECO:0000313" key="17">
    <source>
        <dbReference type="EMBL" id="ASK78747.1"/>
    </source>
</evidence>
<dbReference type="NCBIfam" id="TIGR02414">
    <property type="entry name" value="pepN_proteo"/>
    <property type="match status" value="1"/>
</dbReference>
<dbReference type="GO" id="GO:0008237">
    <property type="term" value="F:metallopeptidase activity"/>
    <property type="evidence" value="ECO:0007669"/>
    <property type="project" value="UniProtKB-UniRule"/>
</dbReference>
<reference evidence="17 18" key="1">
    <citation type="journal article" date="2016" name="Int. J. Syst. Evol. Microbiol.">
        <title>Paraphotobacterium marinum gen. nov., sp. nov., a member of the family Vibrionaceae, isolated from surface seawater.</title>
        <authorList>
            <person name="Huang Z."/>
            <person name="Dong C."/>
            <person name="Shao Z."/>
        </authorList>
    </citation>
    <scope>NUCLEOTIDE SEQUENCE [LARGE SCALE GENOMIC DNA]</scope>
    <source>
        <strain evidence="17 18">NSCS20N07D</strain>
    </source>
</reference>
<evidence type="ECO:0000256" key="7">
    <source>
        <dbReference type="ARBA" id="ARBA00022670"/>
    </source>
</evidence>
<dbReference type="Gene3D" id="1.10.390.10">
    <property type="entry name" value="Neutral Protease Domain 2"/>
    <property type="match status" value="1"/>
</dbReference>
<evidence type="ECO:0000256" key="9">
    <source>
        <dbReference type="ARBA" id="ARBA00022801"/>
    </source>
</evidence>
<dbReference type="Pfam" id="PF01433">
    <property type="entry name" value="Peptidase_M1"/>
    <property type="match status" value="1"/>
</dbReference>
<keyword evidence="8" id="KW-0479">Metal-binding</keyword>
<dbReference type="Pfam" id="PF11940">
    <property type="entry name" value="DUF3458"/>
    <property type="match status" value="1"/>
</dbReference>
<dbReference type="InterPro" id="IPR042097">
    <property type="entry name" value="Aminopeptidase_N-like_N_sf"/>
</dbReference>
<name>A0A220VEG2_9GAMM</name>
<comment type="catalytic activity">
    <reaction evidence="1">
        <text>Release of an N-terminal amino acid, Xaa-|-Yaa- from a peptide, amide or arylamide. Xaa is preferably Ala, but may be most amino acids including Pro (slow action). When a terminal hydrophobic residue is followed by a prolyl residue, the two may be released as an intact Xaa-Pro dipeptide.</text>
        <dbReference type="EC" id="3.4.11.2"/>
    </reaction>
</comment>
<dbReference type="GO" id="GO:0016285">
    <property type="term" value="F:alanyl aminopeptidase activity"/>
    <property type="evidence" value="ECO:0007669"/>
    <property type="project" value="UniProtKB-EC"/>
</dbReference>
<evidence type="ECO:0000256" key="5">
    <source>
        <dbReference type="ARBA" id="ARBA00015611"/>
    </source>
</evidence>
<dbReference type="PANTHER" id="PTHR46322:SF1">
    <property type="entry name" value="PUROMYCIN-SENSITIVE AMINOPEPTIDASE"/>
    <property type="match status" value="1"/>
</dbReference>
<gene>
    <name evidence="17" type="ORF">CF386_06925</name>
</gene>
<dbReference type="SUPFAM" id="SSF63737">
    <property type="entry name" value="Leukotriene A4 hydrolase N-terminal domain"/>
    <property type="match status" value="1"/>
</dbReference>
<dbReference type="Pfam" id="PF17900">
    <property type="entry name" value="Peptidase_M1_N"/>
    <property type="match status" value="1"/>
</dbReference>
<evidence type="ECO:0000256" key="4">
    <source>
        <dbReference type="ARBA" id="ARBA00012564"/>
    </source>
</evidence>
<feature type="domain" description="Aminopeptidase N-like N-terminal" evidence="16">
    <location>
        <begin position="50"/>
        <end position="191"/>
    </location>
</feature>
<dbReference type="EC" id="3.4.11.2" evidence="4 12"/>
<evidence type="ECO:0000259" key="14">
    <source>
        <dbReference type="Pfam" id="PF11940"/>
    </source>
</evidence>
<evidence type="ECO:0000256" key="6">
    <source>
        <dbReference type="ARBA" id="ARBA00022438"/>
    </source>
</evidence>
<evidence type="ECO:0000256" key="10">
    <source>
        <dbReference type="ARBA" id="ARBA00022833"/>
    </source>
</evidence>
<dbReference type="Gene3D" id="2.60.40.1730">
    <property type="entry name" value="tricorn interacting facor f3 domain"/>
    <property type="match status" value="1"/>
</dbReference>
<keyword evidence="7" id="KW-0645">Protease</keyword>
<keyword evidence="11" id="KW-0482">Metalloprotease</keyword>
<dbReference type="InterPro" id="IPR045357">
    <property type="entry name" value="Aminopeptidase_N-like_N"/>
</dbReference>
<dbReference type="EMBL" id="CP022355">
    <property type="protein sequence ID" value="ASK78747.1"/>
    <property type="molecule type" value="Genomic_DNA"/>
</dbReference>
<dbReference type="PANTHER" id="PTHR46322">
    <property type="entry name" value="PUROMYCIN-SENSITIVE AMINOPEPTIDASE"/>
    <property type="match status" value="1"/>
</dbReference>
<dbReference type="OrthoDB" id="100605at2"/>
<evidence type="ECO:0000256" key="8">
    <source>
        <dbReference type="ARBA" id="ARBA00022723"/>
    </source>
</evidence>
<feature type="domain" description="Peptidase M1 alanyl aminopeptidase C-terminal" evidence="15">
    <location>
        <begin position="554"/>
        <end position="869"/>
    </location>
</feature>
<dbReference type="InterPro" id="IPR037144">
    <property type="entry name" value="Peptidase_M1_pepN_C_sf"/>
</dbReference>
<evidence type="ECO:0000256" key="1">
    <source>
        <dbReference type="ARBA" id="ARBA00000098"/>
    </source>
</evidence>
<dbReference type="InterPro" id="IPR035414">
    <property type="entry name" value="Peptidase_M1_pepN_Ig-like"/>
</dbReference>
<evidence type="ECO:0000256" key="12">
    <source>
        <dbReference type="NCBIfam" id="TIGR02414"/>
    </source>
</evidence>
<dbReference type="Pfam" id="PF17432">
    <property type="entry name" value="DUF3458_C"/>
    <property type="match status" value="1"/>
</dbReference>
<comment type="similarity">
    <text evidence="3">Belongs to the peptidase M1 family.</text>
</comment>
<keyword evidence="6 17" id="KW-0031">Aminopeptidase</keyword>